<keyword evidence="3" id="KW-1185">Reference proteome</keyword>
<name>A0A0D2NFU6_HYPSF</name>
<dbReference type="Proteomes" id="UP000054270">
    <property type="component" value="Unassembled WGS sequence"/>
</dbReference>
<evidence type="ECO:0000256" key="1">
    <source>
        <dbReference type="SAM" id="MobiDB-lite"/>
    </source>
</evidence>
<evidence type="ECO:0000313" key="2">
    <source>
        <dbReference type="EMBL" id="KJA17854.1"/>
    </source>
</evidence>
<feature type="compositionally biased region" description="Basic residues" evidence="1">
    <location>
        <begin position="43"/>
        <end position="58"/>
    </location>
</feature>
<protein>
    <submittedName>
        <fullName evidence="2">Uncharacterized protein</fullName>
    </submittedName>
</protein>
<accession>A0A0D2NFU6</accession>
<dbReference type="AlphaFoldDB" id="A0A0D2NFU6"/>
<evidence type="ECO:0000313" key="3">
    <source>
        <dbReference type="Proteomes" id="UP000054270"/>
    </source>
</evidence>
<reference evidence="3" key="1">
    <citation type="submission" date="2014-04" db="EMBL/GenBank/DDBJ databases">
        <title>Evolutionary Origins and Diversification of the Mycorrhizal Mutualists.</title>
        <authorList>
            <consortium name="DOE Joint Genome Institute"/>
            <consortium name="Mycorrhizal Genomics Consortium"/>
            <person name="Kohler A."/>
            <person name="Kuo A."/>
            <person name="Nagy L.G."/>
            <person name="Floudas D."/>
            <person name="Copeland A."/>
            <person name="Barry K.W."/>
            <person name="Cichocki N."/>
            <person name="Veneault-Fourrey C."/>
            <person name="LaButti K."/>
            <person name="Lindquist E.A."/>
            <person name="Lipzen A."/>
            <person name="Lundell T."/>
            <person name="Morin E."/>
            <person name="Murat C."/>
            <person name="Riley R."/>
            <person name="Ohm R."/>
            <person name="Sun H."/>
            <person name="Tunlid A."/>
            <person name="Henrissat B."/>
            <person name="Grigoriev I.V."/>
            <person name="Hibbett D.S."/>
            <person name="Martin F."/>
        </authorList>
    </citation>
    <scope>NUCLEOTIDE SEQUENCE [LARGE SCALE GENOMIC DNA]</scope>
    <source>
        <strain evidence="3">FD-334 SS-4</strain>
    </source>
</reference>
<proteinExistence type="predicted"/>
<feature type="region of interest" description="Disordered" evidence="1">
    <location>
        <begin position="17"/>
        <end position="80"/>
    </location>
</feature>
<dbReference type="EMBL" id="KN817597">
    <property type="protein sequence ID" value="KJA17854.1"/>
    <property type="molecule type" value="Genomic_DNA"/>
</dbReference>
<feature type="compositionally biased region" description="Basic residues" evidence="1">
    <location>
        <begin position="71"/>
        <end position="80"/>
    </location>
</feature>
<organism evidence="2 3">
    <name type="scientific">Hypholoma sublateritium (strain FD-334 SS-4)</name>
    <dbReference type="NCBI Taxonomy" id="945553"/>
    <lineage>
        <taxon>Eukaryota</taxon>
        <taxon>Fungi</taxon>
        <taxon>Dikarya</taxon>
        <taxon>Basidiomycota</taxon>
        <taxon>Agaricomycotina</taxon>
        <taxon>Agaricomycetes</taxon>
        <taxon>Agaricomycetidae</taxon>
        <taxon>Agaricales</taxon>
        <taxon>Agaricineae</taxon>
        <taxon>Strophariaceae</taxon>
        <taxon>Hypholoma</taxon>
    </lineage>
</organism>
<gene>
    <name evidence="2" type="ORF">HYPSUDRAFT_998394</name>
</gene>
<sequence length="80" mass="9104">MRIICIHMRESSACDNIPFTRNAMSDGDADSQDDSERNMISHSIKKARAKTIQHRKQTKIGQDSEEQTGRERRKQGVSAD</sequence>